<accession>A0A2I2L5W8</accession>
<dbReference type="Proteomes" id="UP000236316">
    <property type="component" value="Segment"/>
</dbReference>
<name>A0A2I2L5W8_9VIRU</name>
<evidence type="ECO:0000256" key="1">
    <source>
        <dbReference type="SAM" id="MobiDB-lite"/>
    </source>
</evidence>
<proteinExistence type="predicted"/>
<feature type="compositionally biased region" description="Polar residues" evidence="1">
    <location>
        <begin position="263"/>
        <end position="277"/>
    </location>
</feature>
<dbReference type="EMBL" id="LT906555">
    <property type="protein sequence ID" value="SNW62933.1"/>
    <property type="molecule type" value="Genomic_DNA"/>
</dbReference>
<dbReference type="RefSeq" id="YP_009449235.1">
    <property type="nucleotide sequence ID" value="NC_036594.1"/>
</dbReference>
<reference evidence="2" key="1">
    <citation type="submission" date="2017-08" db="EMBL/GenBank/DDBJ databases">
        <authorList>
            <consortium name="Urmite Genomes"/>
        </authorList>
    </citation>
    <scope>NUCLEOTIDE SEQUENCE [LARGE SCALE GENOMIC DNA]</scope>
    <source>
        <strain evidence="2">IHUMI-LCC2</strain>
    </source>
</reference>
<feature type="region of interest" description="Disordered" evidence="1">
    <location>
        <begin position="235"/>
        <end position="369"/>
    </location>
</feature>
<dbReference type="KEGG" id="vg:35381685"/>
<feature type="compositionally biased region" description="Low complexity" evidence="1">
    <location>
        <begin position="91"/>
        <end position="132"/>
    </location>
</feature>
<feature type="region of interest" description="Disordered" evidence="1">
    <location>
        <begin position="40"/>
        <end position="145"/>
    </location>
</feature>
<feature type="compositionally biased region" description="Low complexity" evidence="1">
    <location>
        <begin position="46"/>
        <end position="62"/>
    </location>
</feature>
<feature type="compositionally biased region" description="Basic and acidic residues" evidence="1">
    <location>
        <begin position="235"/>
        <end position="262"/>
    </location>
</feature>
<sequence length="624" mass="69681">MSDVNIRPRSPRDDTHIQIFGRQLDVESLANLGPTIFNIPDTNSQIVPSSPITVSSVTSSPTHILSPYNPPFSSNSSYNTPLTPPSNSNLSQSNRPQSPRSNRPQSPRSNRPQSPRSNRPQSPRSNRPQSPRSNRRNDDIYPLVNIDDMPTNLSTHGADGSIIVPTNIEDSPIQVPITPQATTARSNRPVVTARSSRPVVTARSNRPSIEDNRVIVDARSNRPSIEDNRAMVEVRSNRQSMEDNRGVMEARSNRVVIDDSRNMGRNSIPVNEDSNSRNIHRINDERNNQRNVDSRRREEGRRENDYERREQERREHERREYERREYERREQERREYERREYERREYDRREQERQSYDDKLMTPRTDRPTVNASMVNNAAVMNAGAVSSVGSEDEDFSYLSDAEYAAKLQEDVVFLNFYARSYPGLGLITAAEGDNLEVVHAKKMKAENLIAQEQGLEKYRKWLQIGYLAIEAFCTLVLGLKCANFATRQNKKIHQLDILLLEMTKRNGVGGGLSSWPVEVRIGMIMITQAIVYILVRMIAGAIGNGNADEIVNAIDGEVVSYVSNGESTGGVSKIIDGFGGSGNIMGALSGLLGGGGLSGLFGGGKSNNTAATGGGMKTNYSSE</sequence>
<protein>
    <submittedName>
        <fullName evidence="2">Uncharacterized protein</fullName>
    </submittedName>
</protein>
<gene>
    <name evidence="2" type="ORF">ORPV_1029</name>
</gene>
<organism evidence="2">
    <name type="scientific">Orpheovirus IHUMI-LCC2</name>
    <dbReference type="NCBI Taxonomy" id="2023057"/>
    <lineage>
        <taxon>Viruses</taxon>
        <taxon>Varidnaviria</taxon>
        <taxon>Bamfordvirae</taxon>
        <taxon>Nucleocytoviricota</taxon>
        <taxon>Megaviricetes</taxon>
        <taxon>Pimascovirales</taxon>
        <taxon>Ocovirineae</taxon>
        <taxon>Orpheoviridae</taxon>
        <taxon>Alphaorpheovirus</taxon>
        <taxon>Alphaorpheovirus massiliense</taxon>
    </lineage>
</organism>
<evidence type="ECO:0000313" key="3">
    <source>
        <dbReference type="Proteomes" id="UP000236316"/>
    </source>
</evidence>
<dbReference type="GeneID" id="35381685"/>
<dbReference type="CDD" id="cd22541">
    <property type="entry name" value="SP5_N"/>
    <property type="match status" value="1"/>
</dbReference>
<feature type="compositionally biased region" description="Basic and acidic residues" evidence="1">
    <location>
        <begin position="281"/>
        <end position="367"/>
    </location>
</feature>
<keyword evidence="3" id="KW-1185">Reference proteome</keyword>
<evidence type="ECO:0000313" key="2">
    <source>
        <dbReference type="EMBL" id="SNW62933.1"/>
    </source>
</evidence>